<name>A0AAD7U6J4_9STRA</name>
<dbReference type="Pfam" id="PF12770">
    <property type="entry name" value="CHAT"/>
    <property type="match status" value="1"/>
</dbReference>
<dbReference type="InterPro" id="IPR018247">
    <property type="entry name" value="EF_Hand_1_Ca_BS"/>
</dbReference>
<keyword evidence="2" id="KW-0812">Transmembrane</keyword>
<feature type="compositionally biased region" description="Basic and acidic residues" evidence="1">
    <location>
        <begin position="383"/>
        <end position="395"/>
    </location>
</feature>
<gene>
    <name evidence="4" type="ORF">CTAYLR_010674</name>
</gene>
<keyword evidence="2" id="KW-1133">Transmembrane helix</keyword>
<dbReference type="PROSITE" id="PS00018">
    <property type="entry name" value="EF_HAND_1"/>
    <property type="match status" value="1"/>
</dbReference>
<organism evidence="4 5">
    <name type="scientific">Chrysophaeum taylorii</name>
    <dbReference type="NCBI Taxonomy" id="2483200"/>
    <lineage>
        <taxon>Eukaryota</taxon>
        <taxon>Sar</taxon>
        <taxon>Stramenopiles</taxon>
        <taxon>Ochrophyta</taxon>
        <taxon>Pelagophyceae</taxon>
        <taxon>Pelagomonadales</taxon>
        <taxon>Pelagomonadaceae</taxon>
        <taxon>Chrysophaeum</taxon>
    </lineage>
</organism>
<protein>
    <recommendedName>
        <fullName evidence="3">CHAT domain-containing protein</fullName>
    </recommendedName>
</protein>
<comment type="caution">
    <text evidence="4">The sequence shown here is derived from an EMBL/GenBank/DDBJ whole genome shotgun (WGS) entry which is preliminary data.</text>
</comment>
<reference evidence="4" key="1">
    <citation type="submission" date="2023-01" db="EMBL/GenBank/DDBJ databases">
        <title>Metagenome sequencing of chrysophaentin producing Chrysophaeum taylorii.</title>
        <authorList>
            <person name="Davison J."/>
            <person name="Bewley C."/>
        </authorList>
    </citation>
    <scope>NUCLEOTIDE SEQUENCE</scope>
    <source>
        <strain evidence="4">NIES-1699</strain>
    </source>
</reference>
<dbReference type="EMBL" id="JAQMWT010000658">
    <property type="protein sequence ID" value="KAJ8598735.1"/>
    <property type="molecule type" value="Genomic_DNA"/>
</dbReference>
<sequence length="427" mass="47236">MRWWQGIAKVATYLDQNGDGDVDRHDFFDGDADGRNDLVGILVLIIKILSISLCVLAWNSIRVTWKLKKQHRRNERHRELLVFACSPRLAQLPNAVVEATEVSRVFDASIYARGDVTAEALRLALFSVPTRRFLFIGHTDAPLGDPTSDLEALRMARHLFKDRTLGFVTKDGHLAAARPHDLALLLGRHGADKGGSLDLVFLNGCKSEGLACAVRDAGVPFVVCWRTRAHDGAARLFSKAFFDALVHLNNKRQQRLDKRIAHYVRAFREAIDTIRFQTRQGQLANGVSAQVPLYEIRDPSAAHPHNGGGSASRPPPLAAGIPWFVSSRKLPPECFDDDDRCDFADGCFAPLFAGLRRLGPSDAAPLYGHDHHPVAGPSPSFNNKDHDDPRDHQPDPRPAASAPAMLARPWRAASPSNHQYSDAHLPR</sequence>
<dbReference type="AlphaFoldDB" id="A0AAD7U6J4"/>
<dbReference type="Proteomes" id="UP001230188">
    <property type="component" value="Unassembled WGS sequence"/>
</dbReference>
<feature type="domain" description="CHAT" evidence="3">
    <location>
        <begin position="77"/>
        <end position="252"/>
    </location>
</feature>
<keyword evidence="2" id="KW-0472">Membrane</keyword>
<keyword evidence="5" id="KW-1185">Reference proteome</keyword>
<feature type="region of interest" description="Disordered" evidence="1">
    <location>
        <begin position="366"/>
        <end position="427"/>
    </location>
</feature>
<accession>A0AAD7U6J4</accession>
<proteinExistence type="predicted"/>
<evidence type="ECO:0000313" key="4">
    <source>
        <dbReference type="EMBL" id="KAJ8598735.1"/>
    </source>
</evidence>
<evidence type="ECO:0000256" key="1">
    <source>
        <dbReference type="SAM" id="MobiDB-lite"/>
    </source>
</evidence>
<evidence type="ECO:0000259" key="3">
    <source>
        <dbReference type="Pfam" id="PF12770"/>
    </source>
</evidence>
<evidence type="ECO:0000313" key="5">
    <source>
        <dbReference type="Proteomes" id="UP001230188"/>
    </source>
</evidence>
<feature type="transmembrane region" description="Helical" evidence="2">
    <location>
        <begin position="38"/>
        <end position="61"/>
    </location>
</feature>
<evidence type="ECO:0000256" key="2">
    <source>
        <dbReference type="SAM" id="Phobius"/>
    </source>
</evidence>
<dbReference type="InterPro" id="IPR024983">
    <property type="entry name" value="CHAT_dom"/>
</dbReference>